<evidence type="ECO:0000313" key="6">
    <source>
        <dbReference type="Proteomes" id="UP001295444"/>
    </source>
</evidence>
<name>A0AAD1TBA4_PELCU</name>
<comment type="caution">
    <text evidence="1">Lacks conserved residue(s) required for the propagation of feature annotation.</text>
</comment>
<dbReference type="PROSITE" id="PS50050">
    <property type="entry name" value="TNFR_NGFR_2"/>
    <property type="match status" value="2"/>
</dbReference>
<reference evidence="5" key="1">
    <citation type="submission" date="2022-03" db="EMBL/GenBank/DDBJ databases">
        <authorList>
            <person name="Alioto T."/>
            <person name="Alioto T."/>
            <person name="Gomez Garrido J."/>
        </authorList>
    </citation>
    <scope>NUCLEOTIDE SEQUENCE</scope>
</reference>
<evidence type="ECO:0000256" key="1">
    <source>
        <dbReference type="PROSITE-ProRule" id="PRU00206"/>
    </source>
</evidence>
<dbReference type="AlphaFoldDB" id="A0AAD1TBA4"/>
<proteinExistence type="predicted"/>
<dbReference type="PANTHER" id="PTHR47607">
    <property type="entry name" value="TUMOR NECROSIS FACTOR RECEPTOR SUBFAMILY MEMBER 3"/>
    <property type="match status" value="1"/>
</dbReference>
<keyword evidence="2" id="KW-0472">Membrane</keyword>
<feature type="transmembrane region" description="Helical" evidence="2">
    <location>
        <begin position="162"/>
        <end position="186"/>
    </location>
</feature>
<feature type="domain" description="TNFR-Cys" evidence="4">
    <location>
        <begin position="35"/>
        <end position="72"/>
    </location>
</feature>
<feature type="chain" id="PRO_5041956532" evidence="3">
    <location>
        <begin position="30"/>
        <end position="383"/>
    </location>
</feature>
<feature type="disulfide bond" evidence="1">
    <location>
        <begin position="93"/>
        <end position="106"/>
    </location>
</feature>
<evidence type="ECO:0000259" key="4">
    <source>
        <dbReference type="PROSITE" id="PS50050"/>
    </source>
</evidence>
<keyword evidence="6" id="KW-1185">Reference proteome</keyword>
<dbReference type="Gene3D" id="2.10.50.10">
    <property type="entry name" value="Tumor Necrosis Factor Receptor, subunit A, domain 2"/>
    <property type="match status" value="2"/>
</dbReference>
<keyword evidence="2" id="KW-1133">Transmembrane helix</keyword>
<dbReference type="SMART" id="SM00208">
    <property type="entry name" value="TNFR"/>
    <property type="match status" value="2"/>
</dbReference>
<dbReference type="EMBL" id="OW240922">
    <property type="protein sequence ID" value="CAH2322729.1"/>
    <property type="molecule type" value="Genomic_DNA"/>
</dbReference>
<dbReference type="GO" id="GO:0043123">
    <property type="term" value="P:positive regulation of canonical NF-kappaB signal transduction"/>
    <property type="evidence" value="ECO:0007669"/>
    <property type="project" value="InterPro"/>
</dbReference>
<gene>
    <name evidence="5" type="ORF">PECUL_23A014794</name>
</gene>
<keyword evidence="1" id="KW-1015">Disulfide bond</keyword>
<feature type="disulfide bond" evidence="1">
    <location>
        <begin position="96"/>
        <end position="114"/>
    </location>
</feature>
<feature type="signal peptide" evidence="3">
    <location>
        <begin position="1"/>
        <end position="29"/>
    </location>
</feature>
<keyword evidence="3" id="KW-0732">Signal</keyword>
<sequence>MKLCTYGLVSSWSLCHLFFLFLLSDLGETNQANRNCNGDNQYYNPKAKKCCDRCAPGKYVKRECDSTTPTQCENCPSGSYTKKWNYVEKCSMCRPCGLDFIVKVNCSATQETVCECQEGFECHYRSKQGCMACLPSPISPLPLTEKTTGVHQIPGLPPDNSVYISGSFILIVTLILVVILGLMVFYMCKKCFLLKKIAKILIKKNGTGYQNEKGTNTVGGMGNGHNTNPFLQLTVNETADGKYMDVAQTVTIIAPERETGQCIDRIPETVSQEEELLNPLQCTGIRNNPDEHDIINIYSSPKAELVLPQVAKVCVRTPKQVADTHLSFPIQETQQPKGEEDLHMALEAPSHIYSPTPSDVHGYIDYTALAKTHNCTCPLAPVE</sequence>
<feature type="repeat" description="TNFR-Cys" evidence="1">
    <location>
        <begin position="74"/>
        <end position="114"/>
    </location>
</feature>
<keyword evidence="5" id="KW-0675">Receptor</keyword>
<keyword evidence="2" id="KW-0812">Transmembrane</keyword>
<evidence type="ECO:0000313" key="5">
    <source>
        <dbReference type="EMBL" id="CAH2322729.1"/>
    </source>
</evidence>
<accession>A0AAD1TBA4</accession>
<dbReference type="InterPro" id="IPR017349">
    <property type="entry name" value="TNFR_3_LTBR"/>
</dbReference>
<dbReference type="PROSITE" id="PS00652">
    <property type="entry name" value="TNFR_NGFR_1"/>
    <property type="match status" value="2"/>
</dbReference>
<protein>
    <submittedName>
        <fullName evidence="5">Tumor necrosis factor receptor superfamily member 3</fullName>
    </submittedName>
</protein>
<feature type="disulfide bond" evidence="1">
    <location>
        <begin position="54"/>
        <end position="72"/>
    </location>
</feature>
<dbReference type="PANTHER" id="PTHR47607:SF1">
    <property type="entry name" value="TUMOR NECROSIS FACTOR RECEPTOR SUPERFAMILY MEMBER 3"/>
    <property type="match status" value="1"/>
</dbReference>
<dbReference type="InterPro" id="IPR001368">
    <property type="entry name" value="TNFR/NGFR_Cys_rich_reg"/>
</dbReference>
<feature type="repeat" description="TNFR-Cys" evidence="1">
    <location>
        <begin position="35"/>
        <end position="72"/>
    </location>
</feature>
<dbReference type="GO" id="GO:0048534">
    <property type="term" value="P:hematopoietic or lymphoid organ development"/>
    <property type="evidence" value="ECO:0007669"/>
    <property type="project" value="InterPro"/>
</dbReference>
<dbReference type="GO" id="GO:0006955">
    <property type="term" value="P:immune response"/>
    <property type="evidence" value="ECO:0007669"/>
    <property type="project" value="InterPro"/>
</dbReference>
<dbReference type="SUPFAM" id="SSF57586">
    <property type="entry name" value="TNF receptor-like"/>
    <property type="match status" value="2"/>
</dbReference>
<organism evidence="5 6">
    <name type="scientific">Pelobates cultripes</name>
    <name type="common">Western spadefoot toad</name>
    <dbReference type="NCBI Taxonomy" id="61616"/>
    <lineage>
        <taxon>Eukaryota</taxon>
        <taxon>Metazoa</taxon>
        <taxon>Chordata</taxon>
        <taxon>Craniata</taxon>
        <taxon>Vertebrata</taxon>
        <taxon>Euteleostomi</taxon>
        <taxon>Amphibia</taxon>
        <taxon>Batrachia</taxon>
        <taxon>Anura</taxon>
        <taxon>Pelobatoidea</taxon>
        <taxon>Pelobatidae</taxon>
        <taxon>Pelobates</taxon>
    </lineage>
</organism>
<evidence type="ECO:0000256" key="2">
    <source>
        <dbReference type="SAM" id="Phobius"/>
    </source>
</evidence>
<feature type="disulfide bond" evidence="1">
    <location>
        <begin position="51"/>
        <end position="64"/>
    </location>
</feature>
<feature type="domain" description="TNFR-Cys" evidence="4">
    <location>
        <begin position="74"/>
        <end position="114"/>
    </location>
</feature>
<dbReference type="Proteomes" id="UP001295444">
    <property type="component" value="Chromosome 11"/>
</dbReference>
<dbReference type="Pfam" id="PF00020">
    <property type="entry name" value="TNFR_c6"/>
    <property type="match status" value="1"/>
</dbReference>
<feature type="disulfide bond" evidence="1">
    <location>
        <begin position="75"/>
        <end position="90"/>
    </location>
</feature>
<evidence type="ECO:0000256" key="3">
    <source>
        <dbReference type="SAM" id="SignalP"/>
    </source>
</evidence>